<organism evidence="2 3">
    <name type="scientific">Paspalum notatum var. saurae</name>
    <dbReference type="NCBI Taxonomy" id="547442"/>
    <lineage>
        <taxon>Eukaryota</taxon>
        <taxon>Viridiplantae</taxon>
        <taxon>Streptophyta</taxon>
        <taxon>Embryophyta</taxon>
        <taxon>Tracheophyta</taxon>
        <taxon>Spermatophyta</taxon>
        <taxon>Magnoliopsida</taxon>
        <taxon>Liliopsida</taxon>
        <taxon>Poales</taxon>
        <taxon>Poaceae</taxon>
        <taxon>PACMAD clade</taxon>
        <taxon>Panicoideae</taxon>
        <taxon>Andropogonodae</taxon>
        <taxon>Paspaleae</taxon>
        <taxon>Paspalinae</taxon>
        <taxon>Paspalum</taxon>
    </lineage>
</organism>
<proteinExistence type="predicted"/>
<feature type="domain" description="Retrovirus-related Pol polyprotein from transposon TNT 1-94-like beta-barrel" evidence="1">
    <location>
        <begin position="1"/>
        <end position="66"/>
    </location>
</feature>
<dbReference type="EMBL" id="CP144753">
    <property type="protein sequence ID" value="WVZ93421.1"/>
    <property type="molecule type" value="Genomic_DNA"/>
</dbReference>
<evidence type="ECO:0000259" key="1">
    <source>
        <dbReference type="Pfam" id="PF22936"/>
    </source>
</evidence>
<evidence type="ECO:0000313" key="2">
    <source>
        <dbReference type="EMBL" id="WVZ93421.1"/>
    </source>
</evidence>
<dbReference type="Proteomes" id="UP001341281">
    <property type="component" value="Chromosome 09"/>
</dbReference>
<dbReference type="Pfam" id="PF22936">
    <property type="entry name" value="Pol_BBD"/>
    <property type="match status" value="1"/>
</dbReference>
<reference evidence="2 3" key="1">
    <citation type="submission" date="2024-02" db="EMBL/GenBank/DDBJ databases">
        <title>High-quality chromosome-scale genome assembly of Pensacola bahiagrass (Paspalum notatum Flugge var. saurae).</title>
        <authorList>
            <person name="Vega J.M."/>
            <person name="Podio M."/>
            <person name="Orjuela J."/>
            <person name="Siena L.A."/>
            <person name="Pessino S.C."/>
            <person name="Combes M.C."/>
            <person name="Mariac C."/>
            <person name="Albertini E."/>
            <person name="Pupilli F."/>
            <person name="Ortiz J.P.A."/>
            <person name="Leblanc O."/>
        </authorList>
    </citation>
    <scope>NUCLEOTIDE SEQUENCE [LARGE SCALE GENOMIC DNA]</scope>
    <source>
        <strain evidence="2">R1</strain>
        <tissue evidence="2">Leaf</tissue>
    </source>
</reference>
<dbReference type="InterPro" id="IPR054722">
    <property type="entry name" value="PolX-like_BBD"/>
</dbReference>
<dbReference type="AlphaFoldDB" id="A0AAQ3UK09"/>
<protein>
    <recommendedName>
        <fullName evidence="1">Retrovirus-related Pol polyprotein from transposon TNT 1-94-like beta-barrel domain-containing protein</fullName>
    </recommendedName>
</protein>
<evidence type="ECO:0000313" key="3">
    <source>
        <dbReference type="Proteomes" id="UP001341281"/>
    </source>
</evidence>
<sequence length="171" mass="18764">MTPHCTFLSSIHSRTRSLTVHTADGSSLSVAGKGTLLCSSFHVPDVSYVPDLTMQLMSAGQLTDHSCHVIPNSDFCYVQDRHTGHLVDTSPRHHDSQRLWELAGFVFVPLRLPVLTAPLWLLMASSIGSPLWLPSDYSYSDSSWSLRIGFRSRVFSSVSGLSYGKADLASP</sequence>
<keyword evidence="3" id="KW-1185">Reference proteome</keyword>
<gene>
    <name evidence="2" type="ORF">U9M48_039399</name>
</gene>
<accession>A0AAQ3UK09</accession>
<name>A0AAQ3UK09_PASNO</name>